<gene>
    <name evidence="13" type="ORF">CEUR00632_LOCUS658</name>
</gene>
<feature type="transmembrane region" description="Helical" evidence="11">
    <location>
        <begin position="30"/>
        <end position="55"/>
    </location>
</feature>
<feature type="region of interest" description="Disordered" evidence="12">
    <location>
        <begin position="296"/>
        <end position="336"/>
    </location>
</feature>
<comment type="subcellular location">
    <subcellularLocation>
        <location evidence="1 11">Endoplasmic reticulum membrane</location>
        <topology evidence="1 11">Multi-pass membrane protein</topology>
    </subcellularLocation>
</comment>
<accession>A0A7R9UZU1</accession>
<keyword evidence="10" id="KW-0012">Acyltransferase</keyword>
<feature type="transmembrane region" description="Helical" evidence="11">
    <location>
        <begin position="62"/>
        <end position="82"/>
    </location>
</feature>
<evidence type="ECO:0000256" key="2">
    <source>
        <dbReference type="ARBA" id="ARBA00005420"/>
    </source>
</evidence>
<reference evidence="13" key="1">
    <citation type="submission" date="2021-01" db="EMBL/GenBank/DDBJ databases">
        <authorList>
            <person name="Corre E."/>
            <person name="Pelletier E."/>
            <person name="Niang G."/>
            <person name="Scheremetjew M."/>
            <person name="Finn R."/>
            <person name="Kale V."/>
            <person name="Holt S."/>
            <person name="Cochrane G."/>
            <person name="Meng A."/>
            <person name="Brown T."/>
            <person name="Cohen L."/>
        </authorList>
    </citation>
    <scope>NUCLEOTIDE SEQUENCE</scope>
    <source>
        <strain evidence="13">CCMP219</strain>
    </source>
</reference>
<dbReference type="PANTHER" id="PTHR12317">
    <property type="entry name" value="DIACYLGLYCEROL O-ACYLTRANSFERASE"/>
    <property type="match status" value="1"/>
</dbReference>
<keyword evidence="4 11" id="KW-0808">Transferase</keyword>
<keyword evidence="8" id="KW-0443">Lipid metabolism</keyword>
<evidence type="ECO:0000256" key="1">
    <source>
        <dbReference type="ARBA" id="ARBA00004477"/>
    </source>
</evidence>
<evidence type="ECO:0000256" key="7">
    <source>
        <dbReference type="ARBA" id="ARBA00022989"/>
    </source>
</evidence>
<evidence type="ECO:0000313" key="13">
    <source>
        <dbReference type="EMBL" id="CAD8280623.1"/>
    </source>
</evidence>
<dbReference type="GO" id="GO:0004144">
    <property type="term" value="F:diacylglycerol O-acyltransferase activity"/>
    <property type="evidence" value="ECO:0007669"/>
    <property type="project" value="TreeGrafter"/>
</dbReference>
<evidence type="ECO:0000256" key="9">
    <source>
        <dbReference type="ARBA" id="ARBA00023136"/>
    </source>
</evidence>
<proteinExistence type="inferred from homology"/>
<evidence type="ECO:0000256" key="5">
    <source>
        <dbReference type="ARBA" id="ARBA00022692"/>
    </source>
</evidence>
<evidence type="ECO:0000256" key="12">
    <source>
        <dbReference type="SAM" id="MobiDB-lite"/>
    </source>
</evidence>
<keyword evidence="5 11" id="KW-0812">Transmembrane</keyword>
<name>A0A7R9UZU1_9CHLO</name>
<evidence type="ECO:0000256" key="8">
    <source>
        <dbReference type="ARBA" id="ARBA00023098"/>
    </source>
</evidence>
<keyword evidence="7 11" id="KW-1133">Transmembrane helix</keyword>
<dbReference type="GO" id="GO:0005789">
    <property type="term" value="C:endoplasmic reticulum membrane"/>
    <property type="evidence" value="ECO:0007669"/>
    <property type="project" value="UniProtKB-SubCell"/>
</dbReference>
<sequence>MAPSTARSGAAAAVAQQQRGSSSGGGNGGVLALAGLSVFVFSIYAGALLPVIAIARLLAYGLADATGWALLAAVAALTLAPIEWCDVPAARAAVGAICRAAVDYFPIKVILEDEDAMKAATPYVLGYEPHSALPVGIPSVFSTPSPALPKFLRGGRFHGLASGVCFQVALVRQLWWLLGLRPATREGIDDILAGGGSVLLCPGGVQECLHMERDSELAFLRSRRGFVRAALKRGAALVPVFAFGQGGSFSWLRPGPPLFPQAAVKWLSRHIGAVPLVIRGRWWTPMPHTTPIKIVIGRPIETPPPPPRLPGERTSRRGGGGAEAPRSGPATPPYEPPAEMVEEYLEKFIVAMQAMFEAHKAGTPCENMSLRVM</sequence>
<evidence type="ECO:0000256" key="6">
    <source>
        <dbReference type="ARBA" id="ARBA00022824"/>
    </source>
</evidence>
<dbReference type="GO" id="GO:0019432">
    <property type="term" value="P:triglyceride biosynthetic process"/>
    <property type="evidence" value="ECO:0007669"/>
    <property type="project" value="TreeGrafter"/>
</dbReference>
<dbReference type="EMBL" id="HBEC01001388">
    <property type="protein sequence ID" value="CAD8280623.1"/>
    <property type="molecule type" value="Transcribed_RNA"/>
</dbReference>
<keyword evidence="6 11" id="KW-0256">Endoplasmic reticulum</keyword>
<dbReference type="EC" id="2.3.1.-" evidence="11"/>
<dbReference type="Pfam" id="PF03982">
    <property type="entry name" value="DAGAT"/>
    <property type="match status" value="1"/>
</dbReference>
<evidence type="ECO:0000256" key="11">
    <source>
        <dbReference type="RuleBase" id="RU367023"/>
    </source>
</evidence>
<keyword evidence="9 11" id="KW-0472">Membrane</keyword>
<evidence type="ECO:0000256" key="4">
    <source>
        <dbReference type="ARBA" id="ARBA00022679"/>
    </source>
</evidence>
<keyword evidence="3" id="KW-0444">Lipid biosynthesis</keyword>
<comment type="similarity">
    <text evidence="2 11">Belongs to the diacylglycerol acyltransferase family.</text>
</comment>
<dbReference type="AlphaFoldDB" id="A0A7R9UZU1"/>
<evidence type="ECO:0000256" key="10">
    <source>
        <dbReference type="ARBA" id="ARBA00023315"/>
    </source>
</evidence>
<protein>
    <recommendedName>
        <fullName evidence="11">Acyltransferase</fullName>
        <ecNumber evidence="11">2.3.1.-</ecNumber>
    </recommendedName>
</protein>
<evidence type="ECO:0000256" key="3">
    <source>
        <dbReference type="ARBA" id="ARBA00022516"/>
    </source>
</evidence>
<dbReference type="InterPro" id="IPR007130">
    <property type="entry name" value="DAGAT"/>
</dbReference>
<dbReference type="PANTHER" id="PTHR12317:SF63">
    <property type="entry name" value="DIACYLGLYCEROL O-ACYLTRANSFERASE 2"/>
    <property type="match status" value="1"/>
</dbReference>
<organism evidence="13">
    <name type="scientific">Chlamydomonas euryale</name>
    <dbReference type="NCBI Taxonomy" id="1486919"/>
    <lineage>
        <taxon>Eukaryota</taxon>
        <taxon>Viridiplantae</taxon>
        <taxon>Chlorophyta</taxon>
        <taxon>core chlorophytes</taxon>
        <taxon>Chlorophyceae</taxon>
        <taxon>CS clade</taxon>
        <taxon>Chlamydomonadales</taxon>
        <taxon>Chlamydomonadaceae</taxon>
        <taxon>Chlamydomonas</taxon>
    </lineage>
</organism>